<evidence type="ECO:0000259" key="1">
    <source>
        <dbReference type="Pfam" id="PF01636"/>
    </source>
</evidence>
<dbReference type="SUPFAM" id="SSF56112">
    <property type="entry name" value="Protein kinase-like (PK-like)"/>
    <property type="match status" value="1"/>
</dbReference>
<organism evidence="2 3">
    <name type="scientific">Cylindrobasidium torrendii FP15055 ss-10</name>
    <dbReference type="NCBI Taxonomy" id="1314674"/>
    <lineage>
        <taxon>Eukaryota</taxon>
        <taxon>Fungi</taxon>
        <taxon>Dikarya</taxon>
        <taxon>Basidiomycota</taxon>
        <taxon>Agaricomycotina</taxon>
        <taxon>Agaricomycetes</taxon>
        <taxon>Agaricomycetidae</taxon>
        <taxon>Agaricales</taxon>
        <taxon>Marasmiineae</taxon>
        <taxon>Physalacriaceae</taxon>
        <taxon>Cylindrobasidium</taxon>
    </lineage>
</organism>
<dbReference type="PANTHER" id="PTHR21310:SF58">
    <property type="entry name" value="AMINOGLYCOSIDE PHOSPHOTRANSFERASE DOMAIN-CONTAINING PROTEIN"/>
    <property type="match status" value="1"/>
</dbReference>
<dbReference type="OrthoDB" id="5404599at2759"/>
<feature type="domain" description="Aminoglycoside phosphotransferase" evidence="1">
    <location>
        <begin position="14"/>
        <end position="210"/>
    </location>
</feature>
<evidence type="ECO:0000313" key="3">
    <source>
        <dbReference type="Proteomes" id="UP000054007"/>
    </source>
</evidence>
<dbReference type="EMBL" id="KN880432">
    <property type="protein sequence ID" value="KIY74136.1"/>
    <property type="molecule type" value="Genomic_DNA"/>
</dbReference>
<dbReference type="PANTHER" id="PTHR21310">
    <property type="entry name" value="AMINOGLYCOSIDE PHOSPHOTRANSFERASE-RELATED-RELATED"/>
    <property type="match status" value="1"/>
</dbReference>
<dbReference type="Proteomes" id="UP000054007">
    <property type="component" value="Unassembled WGS sequence"/>
</dbReference>
<dbReference type="InterPro" id="IPR051678">
    <property type="entry name" value="AGP_Transferase"/>
</dbReference>
<dbReference type="InterPro" id="IPR002575">
    <property type="entry name" value="Aminoglycoside_PTrfase"/>
</dbReference>
<sequence>MKRARALDEALASEYARTHTKIPVPRVLDAVPNPGDSDGRSWIFLTDYVKGTPLWVPGIGHRLSNASQDELALVTTTITAWVAQLRNLRSPYGPRVCGFSGGPFISYRVFQSGKPIGPFENTAQLHAQTFCTVLPAELELASSELKAFIADRHLRGYEIKFTHGDIMLHNIIADENLKPVALVDWECAGWMPEYWEKASSLRGAFMHMWCWEGIAQNAFEPKYEDDMAVEELVQLEYDGVY</sequence>
<dbReference type="AlphaFoldDB" id="A0A0D7BWV4"/>
<keyword evidence="3" id="KW-1185">Reference proteome</keyword>
<reference evidence="2 3" key="1">
    <citation type="journal article" date="2015" name="Fungal Genet. Biol.">
        <title>Evolution of novel wood decay mechanisms in Agaricales revealed by the genome sequences of Fistulina hepatica and Cylindrobasidium torrendii.</title>
        <authorList>
            <person name="Floudas D."/>
            <person name="Held B.W."/>
            <person name="Riley R."/>
            <person name="Nagy L.G."/>
            <person name="Koehler G."/>
            <person name="Ransdell A.S."/>
            <person name="Younus H."/>
            <person name="Chow J."/>
            <person name="Chiniquy J."/>
            <person name="Lipzen A."/>
            <person name="Tritt A."/>
            <person name="Sun H."/>
            <person name="Haridas S."/>
            <person name="LaButti K."/>
            <person name="Ohm R.A."/>
            <person name="Kues U."/>
            <person name="Blanchette R.A."/>
            <person name="Grigoriev I.V."/>
            <person name="Minto R.E."/>
            <person name="Hibbett D.S."/>
        </authorList>
    </citation>
    <scope>NUCLEOTIDE SEQUENCE [LARGE SCALE GENOMIC DNA]</scope>
    <source>
        <strain evidence="2 3">FP15055 ss-10</strain>
    </source>
</reference>
<dbReference type="Pfam" id="PF01636">
    <property type="entry name" value="APH"/>
    <property type="match status" value="1"/>
</dbReference>
<name>A0A0D7BWV4_9AGAR</name>
<protein>
    <recommendedName>
        <fullName evidence="1">Aminoglycoside phosphotransferase domain-containing protein</fullName>
    </recommendedName>
</protein>
<accession>A0A0D7BWV4</accession>
<proteinExistence type="predicted"/>
<evidence type="ECO:0000313" key="2">
    <source>
        <dbReference type="EMBL" id="KIY74136.1"/>
    </source>
</evidence>
<gene>
    <name evidence="2" type="ORF">CYLTODRAFT_416395</name>
</gene>
<dbReference type="InterPro" id="IPR011009">
    <property type="entry name" value="Kinase-like_dom_sf"/>
</dbReference>
<dbReference type="STRING" id="1314674.A0A0D7BWV4"/>
<dbReference type="Gene3D" id="3.90.1200.10">
    <property type="match status" value="1"/>
</dbReference>